<keyword evidence="1" id="KW-0175">Coiled coil</keyword>
<feature type="coiled-coil region" evidence="1">
    <location>
        <begin position="24"/>
        <end position="58"/>
    </location>
</feature>
<organism evidence="4 5">
    <name type="scientific">Oceanobacillus halophilus</name>
    <dbReference type="NCBI Taxonomy" id="930130"/>
    <lineage>
        <taxon>Bacteria</taxon>
        <taxon>Bacillati</taxon>
        <taxon>Bacillota</taxon>
        <taxon>Bacilli</taxon>
        <taxon>Bacillales</taxon>
        <taxon>Bacillaceae</taxon>
        <taxon>Oceanobacillus</taxon>
    </lineage>
</organism>
<dbReference type="SUPFAM" id="SSF141371">
    <property type="entry name" value="PilZ domain-like"/>
    <property type="match status" value="1"/>
</dbReference>
<name>A0A495A4T9_9BACI</name>
<keyword evidence="2" id="KW-0472">Membrane</keyword>
<reference evidence="4 5" key="1">
    <citation type="journal article" date="2016" name="Int. J. Syst. Evol. Microbiol.">
        <title>Oceanobacillus halophilus sp. nov., a novel moderately halophilic bacterium from a hypersaline lake.</title>
        <authorList>
            <person name="Amoozegar M.A."/>
            <person name="Bagheri M."/>
            <person name="Makhdoumi A."/>
            <person name="Nikou M.M."/>
            <person name="Fazeli S.A.S."/>
            <person name="Schumann P."/>
            <person name="Sproer C."/>
            <person name="Sanchez-Porro C."/>
            <person name="Ventosa A."/>
        </authorList>
    </citation>
    <scope>NUCLEOTIDE SEQUENCE [LARGE SCALE GENOMIC DNA]</scope>
    <source>
        <strain evidence="4 5">DSM 23996</strain>
    </source>
</reference>
<dbReference type="EMBL" id="RBZP01000003">
    <property type="protein sequence ID" value="RKQ34662.1"/>
    <property type="molecule type" value="Genomic_DNA"/>
</dbReference>
<dbReference type="AlphaFoldDB" id="A0A495A4T9"/>
<protein>
    <submittedName>
        <fullName evidence="4">PilZ domain-containing protein</fullName>
    </submittedName>
</protein>
<dbReference type="Pfam" id="PF07238">
    <property type="entry name" value="PilZ"/>
    <property type="match status" value="1"/>
</dbReference>
<dbReference type="Gene3D" id="2.40.10.220">
    <property type="entry name" value="predicted glycosyltransferase like domains"/>
    <property type="match status" value="1"/>
</dbReference>
<evidence type="ECO:0000256" key="1">
    <source>
        <dbReference type="SAM" id="Coils"/>
    </source>
</evidence>
<evidence type="ECO:0000313" key="4">
    <source>
        <dbReference type="EMBL" id="RKQ34662.1"/>
    </source>
</evidence>
<evidence type="ECO:0000313" key="5">
    <source>
        <dbReference type="Proteomes" id="UP000269301"/>
    </source>
</evidence>
<dbReference type="InterPro" id="IPR009875">
    <property type="entry name" value="PilZ_domain"/>
</dbReference>
<feature type="transmembrane region" description="Helical" evidence="2">
    <location>
        <begin position="6"/>
        <end position="26"/>
    </location>
</feature>
<proteinExistence type="predicted"/>
<accession>A0A495A4T9</accession>
<dbReference type="GO" id="GO:0035438">
    <property type="term" value="F:cyclic-di-GMP binding"/>
    <property type="evidence" value="ECO:0007669"/>
    <property type="project" value="InterPro"/>
</dbReference>
<evidence type="ECO:0000259" key="3">
    <source>
        <dbReference type="Pfam" id="PF07238"/>
    </source>
</evidence>
<dbReference type="Proteomes" id="UP000269301">
    <property type="component" value="Unassembled WGS sequence"/>
</dbReference>
<feature type="domain" description="PilZ" evidence="3">
    <location>
        <begin position="88"/>
        <end position="162"/>
    </location>
</feature>
<evidence type="ECO:0000256" key="2">
    <source>
        <dbReference type="SAM" id="Phobius"/>
    </source>
</evidence>
<gene>
    <name evidence="4" type="ORF">D8M06_06995</name>
</gene>
<sequence length="190" mass="22565">MILTLLYVIIAILFIFNTFFTLRILFYRKQNSNLQIQLNELMKTIKGQEAKLNDKERRDSFRLRLENKTCEFQLLNVGNKNINPLKKGKAIISDISYTGMKLICPYNLPIQQGVEIKLYFNLSNRDFVLKSKIVRKEEYSDKSHYIYGVVFTETDERTNDKLTIVLREIEMEQRRISEPRLYTPNRLNSL</sequence>
<keyword evidence="2" id="KW-0812">Transmembrane</keyword>
<comment type="caution">
    <text evidence="4">The sequence shown here is derived from an EMBL/GenBank/DDBJ whole genome shotgun (WGS) entry which is preliminary data.</text>
</comment>
<keyword evidence="2" id="KW-1133">Transmembrane helix</keyword>
<keyword evidence="5" id="KW-1185">Reference proteome</keyword>